<protein>
    <submittedName>
        <fullName evidence="1">Uncharacterized protein</fullName>
    </submittedName>
</protein>
<evidence type="ECO:0000313" key="2">
    <source>
        <dbReference type="Proteomes" id="UP000319825"/>
    </source>
</evidence>
<dbReference type="Proteomes" id="UP000319825">
    <property type="component" value="Unassembled WGS sequence"/>
</dbReference>
<sequence>MSDPGSRLDNTAFEDLYRSDTTAAPKVPWDLGAPQPLVVALAEAGGYDGHVLMPFWQLQAVRAA</sequence>
<reference evidence="1 2" key="1">
    <citation type="submission" date="2019-07" db="EMBL/GenBank/DDBJ databases">
        <title>R&amp;d 2014.</title>
        <authorList>
            <person name="Klenk H.-P."/>
        </authorList>
    </citation>
    <scope>NUCLEOTIDE SEQUENCE [LARGE SCALE GENOMIC DNA]</scope>
    <source>
        <strain evidence="1 2">DSM 43868</strain>
    </source>
</reference>
<proteinExistence type="predicted"/>
<accession>A0A562IIJ3</accession>
<name>A0A562IIJ3_MICOL</name>
<organism evidence="1 2">
    <name type="scientific">Micromonospora olivasterospora</name>
    <dbReference type="NCBI Taxonomy" id="1880"/>
    <lineage>
        <taxon>Bacteria</taxon>
        <taxon>Bacillati</taxon>
        <taxon>Actinomycetota</taxon>
        <taxon>Actinomycetes</taxon>
        <taxon>Micromonosporales</taxon>
        <taxon>Micromonosporaceae</taxon>
        <taxon>Micromonospora</taxon>
    </lineage>
</organism>
<gene>
    <name evidence="1" type="ORF">JD77_05661</name>
</gene>
<comment type="caution">
    <text evidence="1">The sequence shown here is derived from an EMBL/GenBank/DDBJ whole genome shotgun (WGS) entry which is preliminary data.</text>
</comment>
<dbReference type="EMBL" id="VLKE01000001">
    <property type="protein sequence ID" value="TWH70636.1"/>
    <property type="molecule type" value="Genomic_DNA"/>
</dbReference>
<dbReference type="AlphaFoldDB" id="A0A562IIJ3"/>
<dbReference type="RefSeq" id="WP_211372708.1">
    <property type="nucleotide sequence ID" value="NZ_BAAATQ010000308.1"/>
</dbReference>
<keyword evidence="2" id="KW-1185">Reference proteome</keyword>
<evidence type="ECO:0000313" key="1">
    <source>
        <dbReference type="EMBL" id="TWH70636.1"/>
    </source>
</evidence>